<accession>A0A016SP33</accession>
<dbReference type="Proteomes" id="UP000024635">
    <property type="component" value="Unassembled WGS sequence"/>
</dbReference>
<dbReference type="STRING" id="53326.A0A016SP33"/>
<dbReference type="OrthoDB" id="206201at2759"/>
<dbReference type="AlphaFoldDB" id="A0A016SP33"/>
<name>A0A016SP33_9BILA</name>
<keyword evidence="2" id="KW-1185">Reference proteome</keyword>
<evidence type="ECO:0000313" key="1">
    <source>
        <dbReference type="EMBL" id="EYB92054.1"/>
    </source>
</evidence>
<gene>
    <name evidence="1" type="primary">Acey_s0198.g1610</name>
    <name evidence="1" type="ORF">Y032_0198g1610</name>
</gene>
<reference evidence="2" key="1">
    <citation type="journal article" date="2015" name="Nat. Genet.">
        <title>The genome and transcriptome of the zoonotic hookworm Ancylostoma ceylanicum identify infection-specific gene families.</title>
        <authorList>
            <person name="Schwarz E.M."/>
            <person name="Hu Y."/>
            <person name="Antoshechkin I."/>
            <person name="Miller M.M."/>
            <person name="Sternberg P.W."/>
            <person name="Aroian R.V."/>
        </authorList>
    </citation>
    <scope>NUCLEOTIDE SEQUENCE</scope>
    <source>
        <strain evidence="2">HY135</strain>
    </source>
</reference>
<proteinExistence type="predicted"/>
<protein>
    <submittedName>
        <fullName evidence="1">Uncharacterized protein</fullName>
    </submittedName>
</protein>
<sequence>MLFAFIDWRKGIRIRIIEFSQFSGGDEFVDMVTDATQRQAGIPAGYITGASGRRLRDFLLYSEGDIRLTIPLNHTLAMLRDVPSKPPWELW</sequence>
<evidence type="ECO:0000313" key="2">
    <source>
        <dbReference type="Proteomes" id="UP000024635"/>
    </source>
</evidence>
<comment type="caution">
    <text evidence="1">The sequence shown here is derived from an EMBL/GenBank/DDBJ whole genome shotgun (WGS) entry which is preliminary data.</text>
</comment>
<dbReference type="EMBL" id="JARK01001534">
    <property type="protein sequence ID" value="EYB92054.1"/>
    <property type="molecule type" value="Genomic_DNA"/>
</dbReference>
<organism evidence="1 2">
    <name type="scientific">Ancylostoma ceylanicum</name>
    <dbReference type="NCBI Taxonomy" id="53326"/>
    <lineage>
        <taxon>Eukaryota</taxon>
        <taxon>Metazoa</taxon>
        <taxon>Ecdysozoa</taxon>
        <taxon>Nematoda</taxon>
        <taxon>Chromadorea</taxon>
        <taxon>Rhabditida</taxon>
        <taxon>Rhabditina</taxon>
        <taxon>Rhabditomorpha</taxon>
        <taxon>Strongyloidea</taxon>
        <taxon>Ancylostomatidae</taxon>
        <taxon>Ancylostomatinae</taxon>
        <taxon>Ancylostoma</taxon>
    </lineage>
</organism>